<dbReference type="OrthoDB" id="259708at2759"/>
<evidence type="ECO:0000313" key="3">
    <source>
        <dbReference type="EMBL" id="KIO14976.1"/>
    </source>
</evidence>
<dbReference type="CDD" id="cd06257">
    <property type="entry name" value="DnaJ"/>
    <property type="match status" value="1"/>
</dbReference>
<dbReference type="InterPro" id="IPR001623">
    <property type="entry name" value="DnaJ_domain"/>
</dbReference>
<dbReference type="Gene3D" id="1.10.287.110">
    <property type="entry name" value="DnaJ domain"/>
    <property type="match status" value="1"/>
</dbReference>
<dbReference type="PANTHER" id="PTHR44825:SF1">
    <property type="entry name" value="DNAJ HOMOLOG SUBFAMILY C MEMBER 4"/>
    <property type="match status" value="1"/>
</dbReference>
<dbReference type="SMART" id="SM00271">
    <property type="entry name" value="DnaJ"/>
    <property type="match status" value="1"/>
</dbReference>
<sequence length="287" mass="32189">MSQPTALLSTLPQSSTSHQSSLEDEKRGSPEIREIISSNDLYHILGVPRSQSVDSRALRQAYLSRSRACHPDKFPGDPDATYAFQKVAVAYDVLSKPSSKRKYDSQPPHVQVDVFAFHSADYAGNTLKDVLRSVLCDFLDGNLEMVHMLLRALGDLSPSLELSDESIDSVLSVLRGVRESMLTCRTCVVALHAECIRVLELQSALRQLPYLDITSRSRLTIQLTRLTLTLPITLEKAIEEQRSNTSLHRQPTNHDRDNRRVVLLPRRVSLLIRGIDLVLARLEQVLA</sequence>
<feature type="region of interest" description="Disordered" evidence="1">
    <location>
        <begin position="1"/>
        <end position="29"/>
    </location>
</feature>
<dbReference type="Pfam" id="PF00226">
    <property type="entry name" value="DnaJ"/>
    <property type="match status" value="1"/>
</dbReference>
<dbReference type="Proteomes" id="UP000054217">
    <property type="component" value="Unassembled WGS sequence"/>
</dbReference>
<dbReference type="SUPFAM" id="SSF46565">
    <property type="entry name" value="Chaperone J-domain"/>
    <property type="match status" value="1"/>
</dbReference>
<dbReference type="STRING" id="870435.A0A0C3PYZ3"/>
<protein>
    <recommendedName>
        <fullName evidence="2">J domain-containing protein</fullName>
    </recommendedName>
</protein>
<evidence type="ECO:0000256" key="1">
    <source>
        <dbReference type="SAM" id="MobiDB-lite"/>
    </source>
</evidence>
<reference evidence="3 4" key="1">
    <citation type="submission" date="2014-04" db="EMBL/GenBank/DDBJ databases">
        <authorList>
            <consortium name="DOE Joint Genome Institute"/>
            <person name="Kuo A."/>
            <person name="Kohler A."/>
            <person name="Costa M.D."/>
            <person name="Nagy L.G."/>
            <person name="Floudas D."/>
            <person name="Copeland A."/>
            <person name="Barry K.W."/>
            <person name="Cichocki N."/>
            <person name="Veneault-Fourrey C."/>
            <person name="LaButti K."/>
            <person name="Lindquist E.A."/>
            <person name="Lipzen A."/>
            <person name="Lundell T."/>
            <person name="Morin E."/>
            <person name="Murat C."/>
            <person name="Sun H."/>
            <person name="Tunlid A."/>
            <person name="Henrissat B."/>
            <person name="Grigoriev I.V."/>
            <person name="Hibbett D.S."/>
            <person name="Martin F."/>
            <person name="Nordberg H.P."/>
            <person name="Cantor M.N."/>
            <person name="Hua S.X."/>
        </authorList>
    </citation>
    <scope>NUCLEOTIDE SEQUENCE [LARGE SCALE GENOMIC DNA]</scope>
    <source>
        <strain evidence="3 4">Marx 270</strain>
    </source>
</reference>
<dbReference type="PANTHER" id="PTHR44825">
    <property type="match status" value="1"/>
</dbReference>
<accession>A0A0C3PYZ3</accession>
<dbReference type="InterPro" id="IPR052763">
    <property type="entry name" value="DnaJ_C4"/>
</dbReference>
<dbReference type="InterPro" id="IPR036869">
    <property type="entry name" value="J_dom_sf"/>
</dbReference>
<dbReference type="InParanoid" id="A0A0C3PYZ3"/>
<reference evidence="4" key="2">
    <citation type="submission" date="2015-01" db="EMBL/GenBank/DDBJ databases">
        <title>Evolutionary Origins and Diversification of the Mycorrhizal Mutualists.</title>
        <authorList>
            <consortium name="DOE Joint Genome Institute"/>
            <consortium name="Mycorrhizal Genomics Consortium"/>
            <person name="Kohler A."/>
            <person name="Kuo A."/>
            <person name="Nagy L.G."/>
            <person name="Floudas D."/>
            <person name="Copeland A."/>
            <person name="Barry K.W."/>
            <person name="Cichocki N."/>
            <person name="Veneault-Fourrey C."/>
            <person name="LaButti K."/>
            <person name="Lindquist E.A."/>
            <person name="Lipzen A."/>
            <person name="Lundell T."/>
            <person name="Morin E."/>
            <person name="Murat C."/>
            <person name="Riley R."/>
            <person name="Ohm R."/>
            <person name="Sun H."/>
            <person name="Tunlid A."/>
            <person name="Henrissat B."/>
            <person name="Grigoriev I.V."/>
            <person name="Hibbett D.S."/>
            <person name="Martin F."/>
        </authorList>
    </citation>
    <scope>NUCLEOTIDE SEQUENCE [LARGE SCALE GENOMIC DNA]</scope>
    <source>
        <strain evidence="4">Marx 270</strain>
    </source>
</reference>
<proteinExistence type="predicted"/>
<dbReference type="HOGENOM" id="CLU_052555_1_0_1"/>
<feature type="compositionally biased region" description="Polar residues" evidence="1">
    <location>
        <begin position="1"/>
        <end position="20"/>
    </location>
</feature>
<organism evidence="3 4">
    <name type="scientific">Pisolithus tinctorius Marx 270</name>
    <dbReference type="NCBI Taxonomy" id="870435"/>
    <lineage>
        <taxon>Eukaryota</taxon>
        <taxon>Fungi</taxon>
        <taxon>Dikarya</taxon>
        <taxon>Basidiomycota</taxon>
        <taxon>Agaricomycotina</taxon>
        <taxon>Agaricomycetes</taxon>
        <taxon>Agaricomycetidae</taxon>
        <taxon>Boletales</taxon>
        <taxon>Sclerodermatineae</taxon>
        <taxon>Pisolithaceae</taxon>
        <taxon>Pisolithus</taxon>
    </lineage>
</organism>
<evidence type="ECO:0000259" key="2">
    <source>
        <dbReference type="PROSITE" id="PS50076"/>
    </source>
</evidence>
<gene>
    <name evidence="3" type="ORF">M404DRAFT_118908</name>
</gene>
<dbReference type="EMBL" id="KN831944">
    <property type="protein sequence ID" value="KIO14976.1"/>
    <property type="molecule type" value="Genomic_DNA"/>
</dbReference>
<evidence type="ECO:0000313" key="4">
    <source>
        <dbReference type="Proteomes" id="UP000054217"/>
    </source>
</evidence>
<dbReference type="AlphaFoldDB" id="A0A0C3PYZ3"/>
<feature type="domain" description="J" evidence="2">
    <location>
        <begin position="40"/>
        <end position="107"/>
    </location>
</feature>
<keyword evidence="4" id="KW-1185">Reference proteome</keyword>
<dbReference type="PROSITE" id="PS50076">
    <property type="entry name" value="DNAJ_2"/>
    <property type="match status" value="1"/>
</dbReference>
<name>A0A0C3PYZ3_PISTI</name>